<keyword evidence="5 7" id="KW-0067">ATP-binding</keyword>
<proteinExistence type="inferred from homology"/>
<evidence type="ECO:0000256" key="7">
    <source>
        <dbReference type="HAMAP-Rule" id="MF_02111"/>
    </source>
</evidence>
<keyword evidence="3 7" id="KW-0547">Nucleotide-binding</keyword>
<comment type="miscellaneous">
    <text evidence="7">The reaction mechanism probably proceeds via the activation of Pup by phosphorylation of its C-terminal glutamate, which is then subject to nucleophilic attack by the substrate lysine, resulting in an isopeptide bond and the release of phosphate as a good leaving group.</text>
</comment>
<dbReference type="InterPro" id="IPR004347">
    <property type="entry name" value="Pup_ligase/deamidase"/>
</dbReference>
<dbReference type="NCBIfam" id="TIGR03686">
    <property type="entry name" value="pupylate_PafA"/>
    <property type="match status" value="1"/>
</dbReference>
<dbReference type="RefSeq" id="WP_121484444.1">
    <property type="nucleotide sequence ID" value="NZ_QQXL01000002.1"/>
</dbReference>
<evidence type="ECO:0000313" key="10">
    <source>
        <dbReference type="Proteomes" id="UP000273119"/>
    </source>
</evidence>
<evidence type="ECO:0000256" key="8">
    <source>
        <dbReference type="NCBIfam" id="TIGR03686"/>
    </source>
</evidence>
<reference evidence="9 10" key="1">
    <citation type="submission" date="2018-07" db="EMBL/GenBank/DDBJ databases">
        <title>Arthrobacter sp. nov., isolated from raw cow's milk with high bacterial count.</title>
        <authorList>
            <person name="Hahne J."/>
            <person name="Isele D."/>
            <person name="Lipski A."/>
        </authorList>
    </citation>
    <scope>NUCLEOTIDE SEQUENCE [LARGE SCALE GENOMIC DNA]</scope>
    <source>
        <strain evidence="9 10">JZ R-183</strain>
    </source>
</reference>
<evidence type="ECO:0000256" key="5">
    <source>
        <dbReference type="ARBA" id="ARBA00022840"/>
    </source>
</evidence>
<dbReference type="Pfam" id="PF03136">
    <property type="entry name" value="Pup_ligase"/>
    <property type="match status" value="1"/>
</dbReference>
<dbReference type="InterPro" id="IPR022279">
    <property type="entry name" value="Pup_ligase"/>
</dbReference>
<dbReference type="UniPathway" id="UPA00997"/>
<feature type="binding site" evidence="7">
    <location>
        <position position="55"/>
    </location>
    <ligand>
        <name>Mg(2+)</name>
        <dbReference type="ChEBI" id="CHEBI:18420"/>
    </ligand>
</feature>
<comment type="similarity">
    <text evidence="7">Belongs to the Pup ligase/Pup deamidase family. Pup-conjugating enzyme subfamily.</text>
</comment>
<keyword evidence="4 7" id="KW-0833">Ubl conjugation pathway</keyword>
<evidence type="ECO:0000256" key="1">
    <source>
        <dbReference type="ARBA" id="ARBA00022598"/>
    </source>
</evidence>
<dbReference type="AlphaFoldDB" id="A0A496PKQ2"/>
<evidence type="ECO:0000256" key="6">
    <source>
        <dbReference type="ARBA" id="ARBA00022842"/>
    </source>
</evidence>
<dbReference type="GO" id="GO:0070490">
    <property type="term" value="P:protein pupylation"/>
    <property type="evidence" value="ECO:0007669"/>
    <property type="project" value="UniProtKB-UniRule"/>
</dbReference>
<comment type="pathway">
    <text evidence="7">Protein modification; protein pupylation.</text>
</comment>
<dbReference type="EMBL" id="QQXL01000002">
    <property type="protein sequence ID" value="RKW71109.1"/>
    <property type="molecule type" value="Genomic_DNA"/>
</dbReference>
<feature type="binding site" evidence="7">
    <location>
        <position position="66"/>
    </location>
    <ligand>
        <name>ATP</name>
        <dbReference type="ChEBI" id="CHEBI:30616"/>
    </ligand>
</feature>
<dbReference type="HAMAP" id="MF_02111">
    <property type="entry name" value="Pup_ligase"/>
    <property type="match status" value="1"/>
</dbReference>
<sequence>MKERIVGIETEYGLAYDAAGSKPQTIEEIARRLFAPVVEWGRSTNVFLTNGSRLYLDVGSHPEVATAECVDPLDLLAQDRAGVQILADLTARAQAGIRAKGGEGSIHLFRNNVDSAGNSFGCHENYLIPRRLEYARLTDHLLPFLVTRQLLSGAGHVVQGPDGARLVLSQRAEHMWEGVSSSSTRSRPMINTRDEPHADAERFRRLHVIVGDTNMAEGSTLLKTVSTHLVLSLLETGRVMPSWAIANPVKALREISTEASATTQLLLADGRTVTALEVQEYFLEAATEHARSTGMDSGVVPEVLELWARTLRAWAAQDLDPVADTLDFAAKRSLLTRYAERHGLDLGDPRVARLELAYHDVAPGAGLVPGLEQRGLLRRFTDPAAVSQARSEPPRGSRAEIRSRFLHAARRAGVDHQADWLHLKLTEEPSKTVLLTDPFATSDPAADELIQALDTLPTVHTHSTAL</sequence>
<dbReference type="GO" id="GO:0019787">
    <property type="term" value="F:ubiquitin-like protein transferase activity"/>
    <property type="evidence" value="ECO:0007669"/>
    <property type="project" value="UniProtKB-UniRule"/>
</dbReference>
<dbReference type="GO" id="GO:0019941">
    <property type="term" value="P:modification-dependent protein catabolic process"/>
    <property type="evidence" value="ECO:0007669"/>
    <property type="project" value="UniProtKB-UniRule"/>
</dbReference>
<organism evidence="9 10">
    <name type="scientific">Galactobacter caseinivorans</name>
    <dbReference type="NCBI Taxonomy" id="2676123"/>
    <lineage>
        <taxon>Bacteria</taxon>
        <taxon>Bacillati</taxon>
        <taxon>Actinomycetota</taxon>
        <taxon>Actinomycetes</taxon>
        <taxon>Micrococcales</taxon>
        <taxon>Micrococcaceae</taxon>
        <taxon>Galactobacter</taxon>
    </lineage>
</organism>
<feature type="active site" description="Proton acceptor" evidence="7">
    <location>
        <position position="57"/>
    </location>
</feature>
<keyword evidence="1 7" id="KW-0436">Ligase</keyword>
<comment type="catalytic activity">
    <reaction evidence="7">
        <text>ATP + [prokaryotic ubiquitin-like protein]-L-glutamate + [protein]-L-lysine = ADP + phosphate + N(6)-([prokaryotic ubiquitin-like protein]-gamma-L-glutamyl)-[protein]-L-lysine.</text>
        <dbReference type="EC" id="6.3.1.19"/>
    </reaction>
</comment>
<comment type="pathway">
    <text evidence="7">Protein degradation; proteasomal Pup-dependent pathway.</text>
</comment>
<name>A0A496PKQ2_9MICC</name>
<keyword evidence="10" id="KW-1185">Reference proteome</keyword>
<dbReference type="EC" id="6.3.1.19" evidence="7 8"/>
<dbReference type="GO" id="GO:0000287">
    <property type="term" value="F:magnesium ion binding"/>
    <property type="evidence" value="ECO:0007669"/>
    <property type="project" value="UniProtKB-UniRule"/>
</dbReference>
<accession>A0A496PKQ2</accession>
<comment type="function">
    <text evidence="7">Catalyzes the covalent attachment of the prokaryotic ubiquitin-like protein modifier Pup to the proteasomal substrate proteins, thereby targeting them for proteasomal degradation. This tagging system is termed pupylation. The ligation reaction involves the side-chain carboxylate of the C-terminal glutamate of Pup and the side-chain amino group of a substrate lysine.</text>
</comment>
<dbReference type="UniPathway" id="UPA00998"/>
<keyword evidence="2 7" id="KW-0479">Metal-binding</keyword>
<dbReference type="PANTHER" id="PTHR42307">
    <property type="entry name" value="PUP DEAMIDASE/DEPUPYLASE"/>
    <property type="match status" value="1"/>
</dbReference>
<gene>
    <name evidence="7 9" type="primary">pafA</name>
    <name evidence="9" type="ORF">DWQ67_04790</name>
</gene>
<protein>
    <recommendedName>
        <fullName evidence="7 8">Pup--protein ligase</fullName>
        <ecNumber evidence="7 8">6.3.1.19</ecNumber>
    </recommendedName>
    <alternativeName>
        <fullName evidence="7">Proteasome accessory factor A</fullName>
    </alternativeName>
    <alternativeName>
        <fullName evidence="7">Pup-conjugating enzyme</fullName>
    </alternativeName>
</protein>
<dbReference type="GO" id="GO:0010498">
    <property type="term" value="P:proteasomal protein catabolic process"/>
    <property type="evidence" value="ECO:0007669"/>
    <property type="project" value="UniProtKB-UniRule"/>
</dbReference>
<evidence type="ECO:0000256" key="3">
    <source>
        <dbReference type="ARBA" id="ARBA00022741"/>
    </source>
</evidence>
<keyword evidence="6 7" id="KW-0460">Magnesium</keyword>
<feature type="binding site" evidence="7">
    <location>
        <position position="9"/>
    </location>
    <ligand>
        <name>Mg(2+)</name>
        <dbReference type="ChEBI" id="CHEBI:18420"/>
    </ligand>
</feature>
<dbReference type="GO" id="GO:0005524">
    <property type="term" value="F:ATP binding"/>
    <property type="evidence" value="ECO:0007669"/>
    <property type="project" value="UniProtKB-UniRule"/>
</dbReference>
<dbReference type="PANTHER" id="PTHR42307:SF3">
    <property type="entry name" value="PUP--PROTEIN LIGASE"/>
    <property type="match status" value="1"/>
</dbReference>
<evidence type="ECO:0000256" key="4">
    <source>
        <dbReference type="ARBA" id="ARBA00022786"/>
    </source>
</evidence>
<feature type="binding site" evidence="7">
    <location>
        <position position="53"/>
    </location>
    <ligand>
        <name>ATP</name>
        <dbReference type="ChEBI" id="CHEBI:30616"/>
    </ligand>
</feature>
<feature type="binding site" evidence="7">
    <location>
        <position position="420"/>
    </location>
    <ligand>
        <name>ATP</name>
        <dbReference type="ChEBI" id="CHEBI:30616"/>
    </ligand>
</feature>
<comment type="caution">
    <text evidence="9">The sequence shown here is derived from an EMBL/GenBank/DDBJ whole genome shotgun (WGS) entry which is preliminary data.</text>
</comment>
<feature type="binding site" evidence="7">
    <location>
        <position position="63"/>
    </location>
    <ligand>
        <name>Mg(2+)</name>
        <dbReference type="ChEBI" id="CHEBI:18420"/>
    </ligand>
</feature>
<dbReference type="Proteomes" id="UP000273119">
    <property type="component" value="Unassembled WGS sequence"/>
</dbReference>
<evidence type="ECO:0000256" key="2">
    <source>
        <dbReference type="ARBA" id="ARBA00022723"/>
    </source>
</evidence>
<evidence type="ECO:0000313" key="9">
    <source>
        <dbReference type="EMBL" id="RKW71109.1"/>
    </source>
</evidence>
<dbReference type="GO" id="GO:0016879">
    <property type="term" value="F:ligase activity, forming carbon-nitrogen bonds"/>
    <property type="evidence" value="ECO:0007669"/>
    <property type="project" value="UniProtKB-UniRule"/>
</dbReference>